<evidence type="ECO:0000313" key="2">
    <source>
        <dbReference type="Proteomes" id="UP000177235"/>
    </source>
</evidence>
<name>A0A1F5Q929_9BACT</name>
<evidence type="ECO:0000313" key="1">
    <source>
        <dbReference type="EMBL" id="OGE98695.1"/>
    </source>
</evidence>
<accession>A0A1F5Q929</accession>
<organism evidence="1 2">
    <name type="scientific">Candidatus Doudnabacteria bacterium RIFCSPLOWO2_02_FULL_48_13</name>
    <dbReference type="NCBI Taxonomy" id="1817845"/>
    <lineage>
        <taxon>Bacteria</taxon>
        <taxon>Candidatus Doudnaibacteriota</taxon>
    </lineage>
</organism>
<dbReference type="Proteomes" id="UP000177235">
    <property type="component" value="Unassembled WGS sequence"/>
</dbReference>
<gene>
    <name evidence="1" type="ORF">A3J05_04515</name>
</gene>
<proteinExistence type="predicted"/>
<dbReference type="EMBL" id="MFFF01000027">
    <property type="protein sequence ID" value="OGE98695.1"/>
    <property type="molecule type" value="Genomic_DNA"/>
</dbReference>
<reference evidence="1 2" key="1">
    <citation type="journal article" date="2016" name="Nat. Commun.">
        <title>Thousands of microbial genomes shed light on interconnected biogeochemical processes in an aquifer system.</title>
        <authorList>
            <person name="Anantharaman K."/>
            <person name="Brown C.T."/>
            <person name="Hug L.A."/>
            <person name="Sharon I."/>
            <person name="Castelle C.J."/>
            <person name="Probst A.J."/>
            <person name="Thomas B.C."/>
            <person name="Singh A."/>
            <person name="Wilkins M.J."/>
            <person name="Karaoz U."/>
            <person name="Brodie E.L."/>
            <person name="Williams K.H."/>
            <person name="Hubbard S.S."/>
            <person name="Banfield J.F."/>
        </authorList>
    </citation>
    <scope>NUCLEOTIDE SEQUENCE [LARGE SCALE GENOMIC DNA]</scope>
</reference>
<dbReference type="AlphaFoldDB" id="A0A1F5Q929"/>
<protein>
    <submittedName>
        <fullName evidence="1">Uncharacterized protein</fullName>
    </submittedName>
</protein>
<comment type="caution">
    <text evidence="1">The sequence shown here is derived from an EMBL/GenBank/DDBJ whole genome shotgun (WGS) entry which is preliminary data.</text>
</comment>
<sequence>MNITELALREVGRILDEFERLTPDTRKSAAEDALEQVAANLRTALDAGLPPAGIAPCIIRMKELGLVEDWTTGVPPASVKQE</sequence>